<dbReference type="InterPro" id="IPR002401">
    <property type="entry name" value="Cyt_P450_E_grp-I"/>
</dbReference>
<dbReference type="InterPro" id="IPR050196">
    <property type="entry name" value="Cytochrome_P450_Monoox"/>
</dbReference>
<dbReference type="RefSeq" id="WP_075742988.1">
    <property type="nucleotide sequence ID" value="NZ_CP016076.1"/>
</dbReference>
<evidence type="ECO:0000256" key="2">
    <source>
        <dbReference type="ARBA" id="ARBA00022617"/>
    </source>
</evidence>
<evidence type="ECO:0000256" key="6">
    <source>
        <dbReference type="ARBA" id="ARBA00023033"/>
    </source>
</evidence>
<feature type="binding site" description="axial binding residue" evidence="7">
    <location>
        <position position="402"/>
    </location>
    <ligand>
        <name>heme</name>
        <dbReference type="ChEBI" id="CHEBI:30413"/>
    </ligand>
    <ligandPart>
        <name>Fe</name>
        <dbReference type="ChEBI" id="CHEBI:18248"/>
    </ligandPart>
</feature>
<dbReference type="Pfam" id="PF00067">
    <property type="entry name" value="p450"/>
    <property type="match status" value="1"/>
</dbReference>
<dbReference type="PANTHER" id="PTHR24291">
    <property type="entry name" value="CYTOCHROME P450 FAMILY 4"/>
    <property type="match status" value="1"/>
</dbReference>
<protein>
    <submittedName>
        <fullName evidence="9">Cytochrome P450</fullName>
    </submittedName>
</protein>
<gene>
    <name evidence="9" type="ORF">UA74_28660</name>
</gene>
<dbReference type="AlphaFoldDB" id="A0AAC9LHD0"/>
<dbReference type="PRINTS" id="PR00463">
    <property type="entry name" value="EP450I"/>
</dbReference>
<evidence type="ECO:0000256" key="5">
    <source>
        <dbReference type="ARBA" id="ARBA00023004"/>
    </source>
</evidence>
<dbReference type="PANTHER" id="PTHR24291:SF50">
    <property type="entry name" value="BIFUNCTIONAL ALBAFLAVENONE MONOOXYGENASE_TERPENE SYNTHASE"/>
    <property type="match status" value="1"/>
</dbReference>
<comment type="cofactor">
    <cofactor evidence="7">
        <name>heme</name>
        <dbReference type="ChEBI" id="CHEBI:30413"/>
    </cofactor>
</comment>
<keyword evidence="6 8" id="KW-0503">Monooxygenase</keyword>
<evidence type="ECO:0000256" key="3">
    <source>
        <dbReference type="ARBA" id="ARBA00022723"/>
    </source>
</evidence>
<dbReference type="Gene3D" id="1.10.630.10">
    <property type="entry name" value="Cytochrome P450"/>
    <property type="match status" value="1"/>
</dbReference>
<evidence type="ECO:0000256" key="7">
    <source>
        <dbReference type="PIRSR" id="PIRSR602401-1"/>
    </source>
</evidence>
<dbReference type="InterPro" id="IPR017972">
    <property type="entry name" value="Cyt_P450_CS"/>
</dbReference>
<dbReference type="InterPro" id="IPR036396">
    <property type="entry name" value="Cyt_P450_sf"/>
</dbReference>
<organism evidence="9 10">
    <name type="scientific">Actinoalloteichus fjordicus</name>
    <dbReference type="NCBI Taxonomy" id="1612552"/>
    <lineage>
        <taxon>Bacteria</taxon>
        <taxon>Bacillati</taxon>
        <taxon>Actinomycetota</taxon>
        <taxon>Actinomycetes</taxon>
        <taxon>Pseudonocardiales</taxon>
        <taxon>Pseudonocardiaceae</taxon>
        <taxon>Actinoalloteichus</taxon>
    </lineage>
</organism>
<keyword evidence="2 7" id="KW-0349">Heme</keyword>
<evidence type="ECO:0000256" key="8">
    <source>
        <dbReference type="RuleBase" id="RU000461"/>
    </source>
</evidence>
<dbReference type="GO" id="GO:0005506">
    <property type="term" value="F:iron ion binding"/>
    <property type="evidence" value="ECO:0007669"/>
    <property type="project" value="InterPro"/>
</dbReference>
<evidence type="ECO:0000256" key="1">
    <source>
        <dbReference type="ARBA" id="ARBA00010617"/>
    </source>
</evidence>
<name>A0AAC9LHD0_9PSEU</name>
<dbReference type="KEGG" id="acad:UA74_28660"/>
<dbReference type="Proteomes" id="UP000185511">
    <property type="component" value="Chromosome"/>
</dbReference>
<proteinExistence type="inferred from homology"/>
<keyword evidence="3 7" id="KW-0479">Metal-binding</keyword>
<dbReference type="PROSITE" id="PS00086">
    <property type="entry name" value="CYTOCHROME_P450"/>
    <property type="match status" value="1"/>
</dbReference>
<evidence type="ECO:0000313" key="9">
    <source>
        <dbReference type="EMBL" id="APU17731.1"/>
    </source>
</evidence>
<dbReference type="SUPFAM" id="SSF48264">
    <property type="entry name" value="Cytochrome P450"/>
    <property type="match status" value="1"/>
</dbReference>
<evidence type="ECO:0000256" key="4">
    <source>
        <dbReference type="ARBA" id="ARBA00023002"/>
    </source>
</evidence>
<comment type="similarity">
    <text evidence="1 8">Belongs to the cytochrome P450 family.</text>
</comment>
<dbReference type="GO" id="GO:0004497">
    <property type="term" value="F:monooxygenase activity"/>
    <property type="evidence" value="ECO:0007669"/>
    <property type="project" value="UniProtKB-KW"/>
</dbReference>
<dbReference type="EMBL" id="CP016076">
    <property type="protein sequence ID" value="APU17731.1"/>
    <property type="molecule type" value="Genomic_DNA"/>
</dbReference>
<dbReference type="PRINTS" id="PR00385">
    <property type="entry name" value="P450"/>
</dbReference>
<keyword evidence="4 8" id="KW-0560">Oxidoreductase</keyword>
<sequence>MTVDHIPSASGLPLIGSMLDLQRGALQAYERARAEHGDVVRFIAGPPGLRATFYAVFSPQGAKEVLATKAADFGKDNQFYEEVRQILGNGLLTSQHDDYQRQRRLIQPLFTPRRVDLYADAIREETRRMTDGWSAAPDGTIDALEETGSFTLRTVARVLFGADADDMIPAVRRGFPILSAHTRRRGFAPVNVPRTWPTPGNIKANAAQAELYEVCDRIIASRGRQDDVADGTGTDLLALLSEAVGEDGDRLDAVEIREQVLIFLLAGHETTATALAFALHLLARHPAEQAEARAEVDRVLGGADPEAADVDRLPYLTMVLKEAMRLYPPAPALGRRNKVDIEVDGRRIPAGSDVILVPWAIHRHPDHWEDPERFDPTRFTEERESARHRYAWMPFGGGPRACIGRRFSMLESVLTLAMILRDHEIEAVDVDVPVEQGVTIGVRGPMRCRVTPR</sequence>
<accession>A0AAC9LHD0</accession>
<reference evidence="10" key="1">
    <citation type="submission" date="2016-06" db="EMBL/GenBank/DDBJ databases">
        <title>Complete genome sequence of Actinoalloteichus fjordicus DSM 46855 (=ADI127-17), type strain of the new species Actinoalloteichus fjordicus.</title>
        <authorList>
            <person name="Ruckert C."/>
            <person name="Nouioui I."/>
            <person name="Willmese J."/>
            <person name="van Wezel G."/>
            <person name="Klenk H.-P."/>
            <person name="Kalinowski J."/>
            <person name="Zotchev S.B."/>
        </authorList>
    </citation>
    <scope>NUCLEOTIDE SEQUENCE [LARGE SCALE GENOMIC DNA]</scope>
    <source>
        <strain evidence="10">ADI127-7</strain>
    </source>
</reference>
<keyword evidence="10" id="KW-1185">Reference proteome</keyword>
<dbReference type="GO" id="GO:0020037">
    <property type="term" value="F:heme binding"/>
    <property type="evidence" value="ECO:0007669"/>
    <property type="project" value="InterPro"/>
</dbReference>
<evidence type="ECO:0000313" key="10">
    <source>
        <dbReference type="Proteomes" id="UP000185511"/>
    </source>
</evidence>
<dbReference type="InterPro" id="IPR001128">
    <property type="entry name" value="Cyt_P450"/>
</dbReference>
<keyword evidence="5 7" id="KW-0408">Iron</keyword>
<dbReference type="GO" id="GO:0016705">
    <property type="term" value="F:oxidoreductase activity, acting on paired donors, with incorporation or reduction of molecular oxygen"/>
    <property type="evidence" value="ECO:0007669"/>
    <property type="project" value="InterPro"/>
</dbReference>